<keyword evidence="5" id="KW-1133">Transmembrane helix</keyword>
<accession>A0AAD1KRL3</accession>
<sequence length="113" mass="12431">MLVFLITLGSTLCFYTYSVNVLAIVKFTFIEEATTATTTDLIALVILMFLQPVEGLISDKIGHKSLLVFFGVSAIWCTWVLIIFLPKTTNPLDVFGLLLVGTSSPATPRSTLW</sequence>
<name>A0AAD1KRL3_9ACTN</name>
<feature type="transmembrane region" description="Helical" evidence="5">
    <location>
        <begin position="33"/>
        <end position="53"/>
    </location>
</feature>
<protein>
    <recommendedName>
        <fullName evidence="8">Major facilitator superfamily (MFS) profile domain-containing protein</fullName>
    </recommendedName>
</protein>
<dbReference type="GO" id="GO:0005886">
    <property type="term" value="C:plasma membrane"/>
    <property type="evidence" value="ECO:0007669"/>
    <property type="project" value="UniProtKB-SubCell"/>
</dbReference>
<organism evidence="6 7">
    <name type="scientific">Cutibacterium modestum</name>
    <dbReference type="NCBI Taxonomy" id="2559073"/>
    <lineage>
        <taxon>Bacteria</taxon>
        <taxon>Bacillati</taxon>
        <taxon>Actinomycetota</taxon>
        <taxon>Actinomycetes</taxon>
        <taxon>Propionibacteriales</taxon>
        <taxon>Propionibacteriaceae</taxon>
        <taxon>Cutibacterium</taxon>
    </lineage>
</organism>
<feature type="transmembrane region" description="Helical" evidence="5">
    <location>
        <begin position="65"/>
        <end position="85"/>
    </location>
</feature>
<gene>
    <name evidence="6" type="ORF">KB1_23770</name>
</gene>
<dbReference type="EMBL" id="AP024747">
    <property type="protein sequence ID" value="BCY26387.1"/>
    <property type="molecule type" value="Genomic_DNA"/>
</dbReference>
<keyword evidence="3" id="KW-1003">Cell membrane</keyword>
<keyword evidence="4" id="KW-0769">Symport</keyword>
<evidence type="ECO:0008006" key="8">
    <source>
        <dbReference type="Google" id="ProtNLM"/>
    </source>
</evidence>
<dbReference type="InterPro" id="IPR036259">
    <property type="entry name" value="MFS_trans_sf"/>
</dbReference>
<dbReference type="PANTHER" id="PTHR43528:SF1">
    <property type="entry name" value="ALPHA-KETOGLUTARATE PERMEASE"/>
    <property type="match status" value="1"/>
</dbReference>
<proteinExistence type="predicted"/>
<evidence type="ECO:0000313" key="7">
    <source>
        <dbReference type="Proteomes" id="UP000825072"/>
    </source>
</evidence>
<evidence type="ECO:0000313" key="6">
    <source>
        <dbReference type="EMBL" id="BCY26387.1"/>
    </source>
</evidence>
<keyword evidence="2" id="KW-0813">Transport</keyword>
<evidence type="ECO:0000256" key="2">
    <source>
        <dbReference type="ARBA" id="ARBA00022448"/>
    </source>
</evidence>
<evidence type="ECO:0000256" key="1">
    <source>
        <dbReference type="ARBA" id="ARBA00004651"/>
    </source>
</evidence>
<dbReference type="SUPFAM" id="SSF103473">
    <property type="entry name" value="MFS general substrate transporter"/>
    <property type="match status" value="1"/>
</dbReference>
<dbReference type="Proteomes" id="UP000825072">
    <property type="component" value="Chromosome 1"/>
</dbReference>
<dbReference type="InterPro" id="IPR051084">
    <property type="entry name" value="H+-coupled_symporters"/>
</dbReference>
<comment type="subcellular location">
    <subcellularLocation>
        <location evidence="1">Cell membrane</location>
        <topology evidence="1">Multi-pass membrane protein</topology>
    </subcellularLocation>
</comment>
<dbReference type="PANTHER" id="PTHR43528">
    <property type="entry name" value="ALPHA-KETOGLUTARATE PERMEASE"/>
    <property type="match status" value="1"/>
</dbReference>
<evidence type="ECO:0000256" key="3">
    <source>
        <dbReference type="ARBA" id="ARBA00022475"/>
    </source>
</evidence>
<evidence type="ECO:0000256" key="4">
    <source>
        <dbReference type="ARBA" id="ARBA00022847"/>
    </source>
</evidence>
<keyword evidence="5" id="KW-0812">Transmembrane</keyword>
<dbReference type="AlphaFoldDB" id="A0AAD1KRL3"/>
<keyword evidence="5" id="KW-0472">Membrane</keyword>
<reference evidence="6" key="1">
    <citation type="submission" date="2021-06" db="EMBL/GenBank/DDBJ databases">
        <title>Genome sequence of Cutibacterium modestum strain KB17-24694.</title>
        <authorList>
            <person name="Dekio I."/>
            <person name="Asahina A."/>
            <person name="Nishida M."/>
        </authorList>
    </citation>
    <scope>NUCLEOTIDE SEQUENCE</scope>
    <source>
        <strain evidence="6">KB17-24694</strain>
    </source>
</reference>
<dbReference type="GO" id="GO:0015293">
    <property type="term" value="F:symporter activity"/>
    <property type="evidence" value="ECO:0007669"/>
    <property type="project" value="UniProtKB-KW"/>
</dbReference>
<evidence type="ECO:0000256" key="5">
    <source>
        <dbReference type="SAM" id="Phobius"/>
    </source>
</evidence>